<gene>
    <name evidence="5" type="ORF">DWY25_07520</name>
</gene>
<dbReference type="GO" id="GO:0043565">
    <property type="term" value="F:sequence-specific DNA binding"/>
    <property type="evidence" value="ECO:0007669"/>
    <property type="project" value="InterPro"/>
</dbReference>
<dbReference type="AlphaFoldDB" id="A0A412G365"/>
<name>A0A412G365_9FIRM</name>
<evidence type="ECO:0000313" key="6">
    <source>
        <dbReference type="Proteomes" id="UP000284178"/>
    </source>
</evidence>
<dbReference type="SUPFAM" id="SSF51215">
    <property type="entry name" value="Regulatory protein AraC"/>
    <property type="match status" value="1"/>
</dbReference>
<dbReference type="SUPFAM" id="SSF46689">
    <property type="entry name" value="Homeodomain-like"/>
    <property type="match status" value="2"/>
</dbReference>
<dbReference type="GO" id="GO:0003700">
    <property type="term" value="F:DNA-binding transcription factor activity"/>
    <property type="evidence" value="ECO:0007669"/>
    <property type="project" value="InterPro"/>
</dbReference>
<dbReference type="InterPro" id="IPR018060">
    <property type="entry name" value="HTH_AraC"/>
</dbReference>
<comment type="caution">
    <text evidence="5">The sequence shown here is derived from an EMBL/GenBank/DDBJ whole genome shotgun (WGS) entry which is preliminary data.</text>
</comment>
<protein>
    <submittedName>
        <fullName evidence="5">AraC family transcriptional regulator</fullName>
    </submittedName>
</protein>
<sequence>MNSIYTPIRKDPFSKIEEEFDYEILKIGKFTKKPPLINHSIFMNHFKILFFLQGCCRVIVEDQEYRVGPGDLLVVPINAFYTVSSEGEETIEFFFLHFTVQPVHKIARFIESLELTQILVLHDTINEVLVHQLQHTIKMVNEQQPGYYLEAVLLLQSLMLRLRILRQEGNHQQSASPHVRSSEETVFNQCVRYLQEHLNENITVDKLCEIAHVSQSYLYRCFKKLVQQSPSQFILQFKLQKSQELLKTTDDSITAIADATGFSSIYLFCSTFKAALGLTPTQFRKHFKNQGSGF</sequence>
<dbReference type="InterPro" id="IPR003313">
    <property type="entry name" value="AraC-bd"/>
</dbReference>
<evidence type="ECO:0000313" key="5">
    <source>
        <dbReference type="EMBL" id="RGR74929.1"/>
    </source>
</evidence>
<dbReference type="PANTHER" id="PTHR43280:SF28">
    <property type="entry name" value="HTH-TYPE TRANSCRIPTIONAL ACTIVATOR RHAS"/>
    <property type="match status" value="1"/>
</dbReference>
<dbReference type="InterPro" id="IPR009057">
    <property type="entry name" value="Homeodomain-like_sf"/>
</dbReference>
<dbReference type="InterPro" id="IPR014710">
    <property type="entry name" value="RmlC-like_jellyroll"/>
</dbReference>
<evidence type="ECO:0000259" key="4">
    <source>
        <dbReference type="PROSITE" id="PS01124"/>
    </source>
</evidence>
<dbReference type="InterPro" id="IPR037923">
    <property type="entry name" value="HTH-like"/>
</dbReference>
<dbReference type="RefSeq" id="WP_117894718.1">
    <property type="nucleotide sequence ID" value="NZ_CABJCV010000007.1"/>
</dbReference>
<dbReference type="PANTHER" id="PTHR43280">
    <property type="entry name" value="ARAC-FAMILY TRANSCRIPTIONAL REGULATOR"/>
    <property type="match status" value="1"/>
</dbReference>
<organism evidence="5 6">
    <name type="scientific">Holdemania filiformis</name>
    <dbReference type="NCBI Taxonomy" id="61171"/>
    <lineage>
        <taxon>Bacteria</taxon>
        <taxon>Bacillati</taxon>
        <taxon>Bacillota</taxon>
        <taxon>Erysipelotrichia</taxon>
        <taxon>Erysipelotrichales</taxon>
        <taxon>Erysipelotrichaceae</taxon>
        <taxon>Holdemania</taxon>
    </lineage>
</organism>
<feature type="domain" description="HTH araC/xylS-type" evidence="4">
    <location>
        <begin position="188"/>
        <end position="286"/>
    </location>
</feature>
<dbReference type="EMBL" id="QRUP01000007">
    <property type="protein sequence ID" value="RGR74929.1"/>
    <property type="molecule type" value="Genomic_DNA"/>
</dbReference>
<accession>A0A412G365</accession>
<evidence type="ECO:0000256" key="2">
    <source>
        <dbReference type="ARBA" id="ARBA00023125"/>
    </source>
</evidence>
<dbReference type="Pfam" id="PF02311">
    <property type="entry name" value="AraC_binding"/>
    <property type="match status" value="1"/>
</dbReference>
<dbReference type="Pfam" id="PF12833">
    <property type="entry name" value="HTH_18"/>
    <property type="match status" value="1"/>
</dbReference>
<reference evidence="5 6" key="1">
    <citation type="submission" date="2018-08" db="EMBL/GenBank/DDBJ databases">
        <title>A genome reference for cultivated species of the human gut microbiota.</title>
        <authorList>
            <person name="Zou Y."/>
            <person name="Xue W."/>
            <person name="Luo G."/>
        </authorList>
    </citation>
    <scope>NUCLEOTIDE SEQUENCE [LARGE SCALE GENOMIC DNA]</scope>
    <source>
        <strain evidence="5 6">AF24-29</strain>
    </source>
</reference>
<keyword evidence="3" id="KW-0804">Transcription</keyword>
<evidence type="ECO:0000256" key="3">
    <source>
        <dbReference type="ARBA" id="ARBA00023163"/>
    </source>
</evidence>
<dbReference type="Gene3D" id="1.10.10.60">
    <property type="entry name" value="Homeodomain-like"/>
    <property type="match status" value="2"/>
</dbReference>
<dbReference type="Gene3D" id="2.60.120.10">
    <property type="entry name" value="Jelly Rolls"/>
    <property type="match status" value="1"/>
</dbReference>
<evidence type="ECO:0000256" key="1">
    <source>
        <dbReference type="ARBA" id="ARBA00023015"/>
    </source>
</evidence>
<dbReference type="PROSITE" id="PS01124">
    <property type="entry name" value="HTH_ARAC_FAMILY_2"/>
    <property type="match status" value="1"/>
</dbReference>
<keyword evidence="1" id="KW-0805">Transcription regulation</keyword>
<dbReference type="InterPro" id="IPR018062">
    <property type="entry name" value="HTH_AraC-typ_CS"/>
</dbReference>
<dbReference type="Proteomes" id="UP000284178">
    <property type="component" value="Unassembled WGS sequence"/>
</dbReference>
<proteinExistence type="predicted"/>
<keyword evidence="2" id="KW-0238">DNA-binding</keyword>
<dbReference type="SMART" id="SM00342">
    <property type="entry name" value="HTH_ARAC"/>
    <property type="match status" value="1"/>
</dbReference>
<dbReference type="GeneID" id="83015254"/>
<keyword evidence="6" id="KW-1185">Reference proteome</keyword>
<dbReference type="PROSITE" id="PS00041">
    <property type="entry name" value="HTH_ARAC_FAMILY_1"/>
    <property type="match status" value="1"/>
</dbReference>